<evidence type="ECO:0008006" key="3">
    <source>
        <dbReference type="Google" id="ProtNLM"/>
    </source>
</evidence>
<sequence length="62" mass="6311">MAQASKVSLATIKRLEPLSGPIIANAVTIDALRRALEAAGIEFIPANGGGAGVRFHKPAASD</sequence>
<comment type="caution">
    <text evidence="1">The sequence shown here is derived from an EMBL/GenBank/DDBJ whole genome shotgun (WGS) entry which is preliminary data.</text>
</comment>
<dbReference type="Gene3D" id="1.10.260.40">
    <property type="entry name" value="lambda repressor-like DNA-binding domains"/>
    <property type="match status" value="1"/>
</dbReference>
<keyword evidence="2" id="KW-1185">Reference proteome</keyword>
<dbReference type="EMBL" id="JAUSVR010000023">
    <property type="protein sequence ID" value="MDQ0513192.1"/>
    <property type="molecule type" value="Genomic_DNA"/>
</dbReference>
<dbReference type="RefSeq" id="WP_306891831.1">
    <property type="nucleotide sequence ID" value="NZ_JAUSVR010000023.1"/>
</dbReference>
<name>A0ABU0LWT0_9HYPH</name>
<proteinExistence type="predicted"/>
<dbReference type="InterPro" id="IPR010982">
    <property type="entry name" value="Lambda_DNA-bd_dom_sf"/>
</dbReference>
<organism evidence="1 2">
    <name type="scientific">Ancylobacter amanitiformis</name>
    <dbReference type="NCBI Taxonomy" id="217069"/>
    <lineage>
        <taxon>Bacteria</taxon>
        <taxon>Pseudomonadati</taxon>
        <taxon>Pseudomonadota</taxon>
        <taxon>Alphaproteobacteria</taxon>
        <taxon>Hyphomicrobiales</taxon>
        <taxon>Xanthobacteraceae</taxon>
        <taxon>Ancylobacter</taxon>
    </lineage>
</organism>
<evidence type="ECO:0000313" key="2">
    <source>
        <dbReference type="Proteomes" id="UP001235094"/>
    </source>
</evidence>
<protein>
    <recommendedName>
        <fullName evidence="3">Transcriptional regulator</fullName>
    </recommendedName>
</protein>
<evidence type="ECO:0000313" key="1">
    <source>
        <dbReference type="EMBL" id="MDQ0513192.1"/>
    </source>
</evidence>
<accession>A0ABU0LWT0</accession>
<reference evidence="1 2" key="1">
    <citation type="submission" date="2023-07" db="EMBL/GenBank/DDBJ databases">
        <title>Genomic Encyclopedia of Type Strains, Phase IV (KMG-IV): sequencing the most valuable type-strain genomes for metagenomic binning, comparative biology and taxonomic classification.</title>
        <authorList>
            <person name="Goeker M."/>
        </authorList>
    </citation>
    <scope>NUCLEOTIDE SEQUENCE [LARGE SCALE GENOMIC DNA]</scope>
    <source>
        <strain evidence="1 2">DSM 15561</strain>
    </source>
</reference>
<dbReference type="Proteomes" id="UP001235094">
    <property type="component" value="Unassembled WGS sequence"/>
</dbReference>
<gene>
    <name evidence="1" type="ORF">QOZ99_004110</name>
</gene>